<organism evidence="2">
    <name type="scientific">Culicoides sonorensis</name>
    <name type="common">Biting midge</name>
    <dbReference type="NCBI Taxonomy" id="179676"/>
    <lineage>
        <taxon>Eukaryota</taxon>
        <taxon>Metazoa</taxon>
        <taxon>Ecdysozoa</taxon>
        <taxon>Arthropoda</taxon>
        <taxon>Hexapoda</taxon>
        <taxon>Insecta</taxon>
        <taxon>Pterygota</taxon>
        <taxon>Neoptera</taxon>
        <taxon>Endopterygota</taxon>
        <taxon>Diptera</taxon>
        <taxon>Nematocera</taxon>
        <taxon>Chironomoidea</taxon>
        <taxon>Ceratopogonidae</taxon>
        <taxon>Ceratopogoninae</taxon>
        <taxon>Culicoides</taxon>
        <taxon>Monoculicoides</taxon>
    </lineage>
</organism>
<feature type="region of interest" description="Disordered" evidence="1">
    <location>
        <begin position="69"/>
        <end position="105"/>
    </location>
</feature>
<evidence type="ECO:0000313" key="2">
    <source>
        <dbReference type="EMBL" id="SSX28087.1"/>
    </source>
</evidence>
<dbReference type="EMBL" id="UFQT01000938">
    <property type="protein sequence ID" value="SSX28087.1"/>
    <property type="molecule type" value="Genomic_DNA"/>
</dbReference>
<dbReference type="OMA" id="TNPESWI"/>
<dbReference type="AlphaFoldDB" id="A0A336MIB5"/>
<evidence type="ECO:0000256" key="1">
    <source>
        <dbReference type="SAM" id="MobiDB-lite"/>
    </source>
</evidence>
<accession>A0A336MIB5</accession>
<proteinExistence type="predicted"/>
<dbReference type="VEuPathDB" id="VectorBase:CSON015150"/>
<sequence>MPPKDKKVWTFGCKEQLFLEKILREKQVLPTDMPSTVQAKFNEFKDFSPAVFRKNWALTKKRFENNLSSYRDPETYDESSNLSMPEIDGTESSSQQPPSKKFKLDDHSTEVEFVQPPALVNVYTDPDSKQKKCGVSVLLFAGIKEINFDIVKENNHQVFKINYSWPTMMFDTEKMFTSNGEMLWPKLHPMVTGMETALMGVRRNIDEAPQGSISVTLPVEVNTNPESWIKKSNKSKDGAMVFFIIFECLENEYAVSSKSKTFKFD</sequence>
<name>A0A336MIB5_CULSO</name>
<protein>
    <submittedName>
        <fullName evidence="2">CSON015150 protein</fullName>
    </submittedName>
</protein>
<reference evidence="2" key="1">
    <citation type="submission" date="2018-07" db="EMBL/GenBank/DDBJ databases">
        <authorList>
            <person name="Quirk P.G."/>
            <person name="Krulwich T.A."/>
        </authorList>
    </citation>
    <scope>NUCLEOTIDE SEQUENCE</scope>
</reference>
<gene>
    <name evidence="2" type="primary">CSON015150</name>
</gene>